<dbReference type="AlphaFoldDB" id="A0A4R1PXJ0"/>
<dbReference type="EC" id="2.3.1.234" evidence="1"/>
<keyword evidence="3" id="KW-0819">tRNA processing</keyword>
<dbReference type="EMBL" id="SLUI01000010">
    <property type="protein sequence ID" value="TCL35871.1"/>
    <property type="molecule type" value="Genomic_DNA"/>
</dbReference>
<dbReference type="InterPro" id="IPR000905">
    <property type="entry name" value="Gcp-like_dom"/>
</dbReference>
<evidence type="ECO:0000256" key="3">
    <source>
        <dbReference type="ARBA" id="ARBA00022694"/>
    </source>
</evidence>
<keyword evidence="10" id="KW-1185">Reference proteome</keyword>
<dbReference type="PANTHER" id="PTHR11735:SF6">
    <property type="entry name" value="TRNA N6-ADENOSINE THREONYLCARBAMOYLTRANSFERASE, MITOCHONDRIAL"/>
    <property type="match status" value="1"/>
</dbReference>
<keyword evidence="2" id="KW-0808">Transferase</keyword>
<evidence type="ECO:0000256" key="6">
    <source>
        <dbReference type="ARBA" id="ARBA00023315"/>
    </source>
</evidence>
<sequence>MMKVYLGIDTSCYTTSIAIMDHKGNLLADCRRILTVKSGGRGLAQSEMVFQHTRNLPVLLEQAIAELPDSYEFSAIGVSCQPRPTADSYMPAFLVGQGYAQVIGMAVKTPVHRISHQENHIYAGLWSSAGPLADDFLALHLSGGTTEIVKVIGGKTNPQITILGESRDLHAGQFIDRVGVALGLPFPAGPHLEKLAGTGRGEASVIPVAAENLHVSFSGPESHAQRLIAKGEAGAAVAAGVELCIAESIYQLISQAVTVTQLQQVLIVGGVTANLFIRRYLQDKLSNKQVQLYIPQPAYSSDNAVGAAYFASRQL</sequence>
<evidence type="ECO:0000313" key="9">
    <source>
        <dbReference type="EMBL" id="TCL35871.1"/>
    </source>
</evidence>
<dbReference type="GO" id="GO:0046872">
    <property type="term" value="F:metal ion binding"/>
    <property type="evidence" value="ECO:0007669"/>
    <property type="project" value="UniProtKB-KW"/>
</dbReference>
<accession>A0A4R1PXJ0</accession>
<evidence type="ECO:0000256" key="4">
    <source>
        <dbReference type="ARBA" id="ARBA00022723"/>
    </source>
</evidence>
<dbReference type="GO" id="GO:0008033">
    <property type="term" value="P:tRNA processing"/>
    <property type="evidence" value="ECO:0007669"/>
    <property type="project" value="UniProtKB-KW"/>
</dbReference>
<evidence type="ECO:0000256" key="1">
    <source>
        <dbReference type="ARBA" id="ARBA00012156"/>
    </source>
</evidence>
<reference evidence="9 10" key="1">
    <citation type="submission" date="2019-03" db="EMBL/GenBank/DDBJ databases">
        <title>Genomic Encyclopedia of Type Strains, Phase IV (KMG-IV): sequencing the most valuable type-strain genomes for metagenomic binning, comparative biology and taxonomic classification.</title>
        <authorList>
            <person name="Goeker M."/>
        </authorList>
    </citation>
    <scope>NUCLEOTIDE SEQUENCE [LARGE SCALE GENOMIC DNA]</scope>
    <source>
        <strain evidence="9 10">DSM 15969</strain>
    </source>
</reference>
<evidence type="ECO:0000313" key="10">
    <source>
        <dbReference type="Proteomes" id="UP000295063"/>
    </source>
</evidence>
<comment type="catalytic activity">
    <reaction evidence="7">
        <text>L-threonylcarbamoyladenylate + adenosine(37) in tRNA = N(6)-L-threonylcarbamoyladenosine(37) in tRNA + AMP + H(+)</text>
        <dbReference type="Rhea" id="RHEA:37059"/>
        <dbReference type="Rhea" id="RHEA-COMP:10162"/>
        <dbReference type="Rhea" id="RHEA-COMP:10163"/>
        <dbReference type="ChEBI" id="CHEBI:15378"/>
        <dbReference type="ChEBI" id="CHEBI:73682"/>
        <dbReference type="ChEBI" id="CHEBI:74411"/>
        <dbReference type="ChEBI" id="CHEBI:74418"/>
        <dbReference type="ChEBI" id="CHEBI:456215"/>
        <dbReference type="EC" id="2.3.1.234"/>
    </reaction>
</comment>
<keyword evidence="4" id="KW-0479">Metal-binding</keyword>
<comment type="caution">
    <text evidence="9">The sequence shown here is derived from an EMBL/GenBank/DDBJ whole genome shotgun (WGS) entry which is preliminary data.</text>
</comment>
<evidence type="ECO:0000256" key="2">
    <source>
        <dbReference type="ARBA" id="ARBA00022679"/>
    </source>
</evidence>
<protein>
    <recommendedName>
        <fullName evidence="1">N(6)-L-threonylcarbamoyladenine synthase</fullName>
        <ecNumber evidence="1">2.3.1.234</ecNumber>
    </recommendedName>
</protein>
<dbReference type="Gene3D" id="3.30.420.40">
    <property type="match status" value="2"/>
</dbReference>
<dbReference type="RefSeq" id="WP_243650574.1">
    <property type="nucleotide sequence ID" value="NZ_SLUI01000010.1"/>
</dbReference>
<dbReference type="PANTHER" id="PTHR11735">
    <property type="entry name" value="TRNA N6-ADENOSINE THREONYLCARBAMOYLTRANSFERASE"/>
    <property type="match status" value="1"/>
</dbReference>
<organism evidence="9 10">
    <name type="scientific">Anaerospora hongkongensis</name>
    <dbReference type="NCBI Taxonomy" id="244830"/>
    <lineage>
        <taxon>Bacteria</taxon>
        <taxon>Bacillati</taxon>
        <taxon>Bacillota</taxon>
        <taxon>Negativicutes</taxon>
        <taxon>Selenomonadales</taxon>
        <taxon>Sporomusaceae</taxon>
        <taxon>Anaerospora</taxon>
    </lineage>
</organism>
<dbReference type="Proteomes" id="UP000295063">
    <property type="component" value="Unassembled WGS sequence"/>
</dbReference>
<dbReference type="SUPFAM" id="SSF53067">
    <property type="entry name" value="Actin-like ATPase domain"/>
    <property type="match status" value="1"/>
</dbReference>
<dbReference type="GO" id="GO:0061711">
    <property type="term" value="F:tRNA N(6)-L-threonylcarbamoyladenine synthase activity"/>
    <property type="evidence" value="ECO:0007669"/>
    <property type="project" value="UniProtKB-EC"/>
</dbReference>
<evidence type="ECO:0000256" key="7">
    <source>
        <dbReference type="ARBA" id="ARBA00048117"/>
    </source>
</evidence>
<feature type="domain" description="Gcp-like" evidence="8">
    <location>
        <begin position="51"/>
        <end position="308"/>
    </location>
</feature>
<keyword evidence="6" id="KW-0012">Acyltransferase</keyword>
<dbReference type="PRINTS" id="PR00789">
    <property type="entry name" value="OSIALOPTASE"/>
</dbReference>
<proteinExistence type="predicted"/>
<dbReference type="InterPro" id="IPR017861">
    <property type="entry name" value="KAE1/TsaD"/>
</dbReference>
<dbReference type="Pfam" id="PF00814">
    <property type="entry name" value="TsaD"/>
    <property type="match status" value="1"/>
</dbReference>
<name>A0A4R1PXJ0_9FIRM</name>
<dbReference type="InterPro" id="IPR043129">
    <property type="entry name" value="ATPase_NBD"/>
</dbReference>
<keyword evidence="5" id="KW-0408">Iron</keyword>
<gene>
    <name evidence="9" type="ORF">EV210_110115</name>
</gene>
<evidence type="ECO:0000256" key="5">
    <source>
        <dbReference type="ARBA" id="ARBA00023004"/>
    </source>
</evidence>
<evidence type="ECO:0000259" key="8">
    <source>
        <dbReference type="Pfam" id="PF00814"/>
    </source>
</evidence>